<name>A0ABQ5D090_9ASTR</name>
<dbReference type="Gene3D" id="3.10.20.370">
    <property type="match status" value="1"/>
</dbReference>
<dbReference type="InterPro" id="IPR043502">
    <property type="entry name" value="DNA/RNA_pol_sf"/>
</dbReference>
<reference evidence="3" key="1">
    <citation type="journal article" date="2022" name="Int. J. Mol. Sci.">
        <title>Draft Genome of Tanacetum Coccineum: Genomic Comparison of Closely Related Tanacetum-Family Plants.</title>
        <authorList>
            <person name="Yamashiro T."/>
            <person name="Shiraishi A."/>
            <person name="Nakayama K."/>
            <person name="Satake H."/>
        </authorList>
    </citation>
    <scope>NUCLEOTIDE SEQUENCE</scope>
</reference>
<dbReference type="PANTHER" id="PTHR34072">
    <property type="entry name" value="ENZYMATIC POLYPROTEIN-RELATED"/>
    <property type="match status" value="1"/>
</dbReference>
<feature type="domain" description="Reverse transcriptase" evidence="1">
    <location>
        <begin position="3"/>
        <end position="67"/>
    </location>
</feature>
<accession>A0ABQ5D090</accession>
<dbReference type="InterPro" id="IPR000477">
    <property type="entry name" value="RT_dom"/>
</dbReference>
<dbReference type="Gene3D" id="3.30.70.270">
    <property type="match status" value="1"/>
</dbReference>
<proteinExistence type="predicted"/>
<dbReference type="Proteomes" id="UP001151760">
    <property type="component" value="Unassembled WGS sequence"/>
</dbReference>
<organism evidence="3 4">
    <name type="scientific">Tanacetum coccineum</name>
    <dbReference type="NCBI Taxonomy" id="301880"/>
    <lineage>
        <taxon>Eukaryota</taxon>
        <taxon>Viridiplantae</taxon>
        <taxon>Streptophyta</taxon>
        <taxon>Embryophyta</taxon>
        <taxon>Tracheophyta</taxon>
        <taxon>Spermatophyta</taxon>
        <taxon>Magnoliopsida</taxon>
        <taxon>eudicotyledons</taxon>
        <taxon>Gunneridae</taxon>
        <taxon>Pentapetalae</taxon>
        <taxon>asterids</taxon>
        <taxon>campanulids</taxon>
        <taxon>Asterales</taxon>
        <taxon>Asteraceae</taxon>
        <taxon>Asteroideae</taxon>
        <taxon>Anthemideae</taxon>
        <taxon>Anthemidinae</taxon>
        <taxon>Tanacetum</taxon>
    </lineage>
</organism>
<evidence type="ECO:0000259" key="2">
    <source>
        <dbReference type="Pfam" id="PF17919"/>
    </source>
</evidence>
<dbReference type="PANTHER" id="PTHR34072:SF44">
    <property type="entry name" value="RNA-DIRECTED DNA POLYMERASE"/>
    <property type="match status" value="1"/>
</dbReference>
<protein>
    <submittedName>
        <fullName evidence="3">Retrovirus-related pol polyprotein from transposon 17.6</fullName>
    </submittedName>
</protein>
<comment type="caution">
    <text evidence="3">The sequence shown here is derived from an EMBL/GenBank/DDBJ whole genome shotgun (WGS) entry which is preliminary data.</text>
</comment>
<gene>
    <name evidence="3" type="ORF">Tco_0922037</name>
</gene>
<dbReference type="SUPFAM" id="SSF56672">
    <property type="entry name" value="DNA/RNA polymerases"/>
    <property type="match status" value="1"/>
</dbReference>
<evidence type="ECO:0000313" key="3">
    <source>
        <dbReference type="EMBL" id="GJT31618.1"/>
    </source>
</evidence>
<dbReference type="Pfam" id="PF00078">
    <property type="entry name" value="RVT_1"/>
    <property type="match status" value="1"/>
</dbReference>
<evidence type="ECO:0000259" key="1">
    <source>
        <dbReference type="Pfam" id="PF00078"/>
    </source>
</evidence>
<feature type="domain" description="Reverse transcriptase/retrotransposon-derived protein RNase H-like" evidence="2">
    <location>
        <begin position="76"/>
        <end position="161"/>
    </location>
</feature>
<dbReference type="InterPro" id="IPR041577">
    <property type="entry name" value="RT_RNaseH_2"/>
</dbReference>
<dbReference type="InterPro" id="IPR043128">
    <property type="entry name" value="Rev_trsase/Diguanyl_cyclase"/>
</dbReference>
<dbReference type="EMBL" id="BQNB010014720">
    <property type="protein sequence ID" value="GJT31618.1"/>
    <property type="molecule type" value="Genomic_DNA"/>
</dbReference>
<evidence type="ECO:0000313" key="4">
    <source>
        <dbReference type="Proteomes" id="UP001151760"/>
    </source>
</evidence>
<reference evidence="3" key="2">
    <citation type="submission" date="2022-01" db="EMBL/GenBank/DDBJ databases">
        <authorList>
            <person name="Yamashiro T."/>
            <person name="Shiraishi A."/>
            <person name="Satake H."/>
            <person name="Nakayama K."/>
        </authorList>
    </citation>
    <scope>NUCLEOTIDE SEQUENCE</scope>
</reference>
<keyword evidence="4" id="KW-1185">Reference proteome</keyword>
<sequence length="161" mass="18864">MMAIFQELIKDSMEVFMDDFSVFESSFDHCLANLEKMVERCEETNLVLNWEKCHFMVKEVIVLGHKVSVPGIKVDKECIQAFDKLKQELTQASIMIKPDWSLPFEIMYDASDYAVWAVLGQRREKHFQPIHYASKTMNKAQDNHTIMEKELLSVVFAFDKF</sequence>
<dbReference type="Pfam" id="PF17919">
    <property type="entry name" value="RT_RNaseH_2"/>
    <property type="match status" value="1"/>
</dbReference>